<evidence type="ECO:0000313" key="2">
    <source>
        <dbReference type="Proteomes" id="UP000239002"/>
    </source>
</evidence>
<protein>
    <recommendedName>
        <fullName evidence="3">STAS domain-containing protein</fullName>
    </recommendedName>
</protein>
<dbReference type="EMBL" id="PTJE01000003">
    <property type="protein sequence ID" value="PPK95037.1"/>
    <property type="molecule type" value="Genomic_DNA"/>
</dbReference>
<evidence type="ECO:0000313" key="1">
    <source>
        <dbReference type="EMBL" id="PPK95037.1"/>
    </source>
</evidence>
<keyword evidence="2" id="KW-1185">Reference proteome</keyword>
<accession>A0A2S6ILC4</accession>
<dbReference type="Proteomes" id="UP000239002">
    <property type="component" value="Unassembled WGS sequence"/>
</dbReference>
<proteinExistence type="predicted"/>
<comment type="caution">
    <text evidence="1">The sequence shown here is derived from an EMBL/GenBank/DDBJ whole genome shotgun (WGS) entry which is preliminary data.</text>
</comment>
<evidence type="ECO:0008006" key="3">
    <source>
        <dbReference type="Google" id="ProtNLM"/>
    </source>
</evidence>
<gene>
    <name evidence="1" type="ORF">LY01_01790</name>
</gene>
<dbReference type="AlphaFoldDB" id="A0A2S6ILC4"/>
<reference evidence="1 2" key="1">
    <citation type="submission" date="2018-02" db="EMBL/GenBank/DDBJ databases">
        <title>Genomic Encyclopedia of Archaeal and Bacterial Type Strains, Phase II (KMG-II): from individual species to whole genera.</title>
        <authorList>
            <person name="Goeker M."/>
        </authorList>
    </citation>
    <scope>NUCLEOTIDE SEQUENCE [LARGE SCALE GENOMIC DNA]</scope>
    <source>
        <strain evidence="1 2">DSM 16809</strain>
    </source>
</reference>
<sequence>MALEINEIEGVLTLTGTVSNTHVQELLNFISIVVETEDKVILNLCGLKEGKELLMGRLNEMKRTIADDKMLLFYGAKTENVSLLFQQINNPIYPNRLAA</sequence>
<dbReference type="OrthoDB" id="1163458at2"/>
<name>A0A2S6ILC4_9FLAO</name>
<dbReference type="RefSeq" id="WP_104515471.1">
    <property type="nucleotide sequence ID" value="NZ_MQVW01000024.1"/>
</dbReference>
<organism evidence="1 2">
    <name type="scientific">Nonlabens xylanidelens</name>
    <dbReference type="NCBI Taxonomy" id="191564"/>
    <lineage>
        <taxon>Bacteria</taxon>
        <taxon>Pseudomonadati</taxon>
        <taxon>Bacteroidota</taxon>
        <taxon>Flavobacteriia</taxon>
        <taxon>Flavobacteriales</taxon>
        <taxon>Flavobacteriaceae</taxon>
        <taxon>Nonlabens</taxon>
    </lineage>
</organism>